<keyword evidence="13" id="KW-1185">Reference proteome</keyword>
<comment type="pathway">
    <text evidence="5">Cofactor biosynthesis; NAD(+) biosynthesis; nicotinamide D-ribonucleotide from 5-phospho-alpha-D-ribose 1-diphosphate and nicotinamide: step 1/1.</text>
</comment>
<feature type="binding site" evidence="9">
    <location>
        <begin position="336"/>
        <end position="337"/>
    </location>
    <ligand>
        <name>beta-nicotinamide D-ribonucleotide</name>
        <dbReference type="ChEBI" id="CHEBI:14649"/>
    </ligand>
</feature>
<dbReference type="SUPFAM" id="SSF51690">
    <property type="entry name" value="Nicotinate/Quinolinate PRTase C-terminal domain-like"/>
    <property type="match status" value="1"/>
</dbReference>
<comment type="similarity">
    <text evidence="1">Belongs to the NAPRTase family.</text>
</comment>
<feature type="binding site" evidence="9">
    <location>
        <position position="205"/>
    </location>
    <ligand>
        <name>beta-nicotinamide D-ribonucleotide</name>
        <dbReference type="ChEBI" id="CHEBI:14649"/>
    </ligand>
</feature>
<dbReference type="Gene3D" id="3.20.20.70">
    <property type="entry name" value="Aldolase class I"/>
    <property type="match status" value="1"/>
</dbReference>
<dbReference type="KEGG" id="aii:E4K63_06230"/>
<feature type="binding site" evidence="9">
    <location>
        <position position="380"/>
    </location>
    <ligand>
        <name>beta-nicotinamide D-ribonucleotide</name>
        <dbReference type="ChEBI" id="CHEBI:14649"/>
    </ligand>
</feature>
<evidence type="ECO:0000259" key="11">
    <source>
        <dbReference type="Pfam" id="PF18127"/>
    </source>
</evidence>
<evidence type="ECO:0000256" key="9">
    <source>
        <dbReference type="PIRSR" id="PIRSR005943-1"/>
    </source>
</evidence>
<dbReference type="InterPro" id="IPR036068">
    <property type="entry name" value="Nicotinate_pribotase-like_C"/>
</dbReference>
<dbReference type="EC" id="2.4.2.12" evidence="6"/>
<gene>
    <name evidence="12" type="ORF">E4K63_06230</name>
</gene>
<organism evidence="12 13">
    <name type="scientific">Allofrancisella inopinata</name>
    <dbReference type="NCBI Taxonomy" id="1085647"/>
    <lineage>
        <taxon>Bacteria</taxon>
        <taxon>Pseudomonadati</taxon>
        <taxon>Pseudomonadota</taxon>
        <taxon>Gammaproteobacteria</taxon>
        <taxon>Thiotrichales</taxon>
        <taxon>Francisellaceae</taxon>
        <taxon>Allofrancisella</taxon>
    </lineage>
</organism>
<dbReference type="InterPro" id="IPR041525">
    <property type="entry name" value="N/Namide_PRibTrfase"/>
</dbReference>
<evidence type="ECO:0000313" key="13">
    <source>
        <dbReference type="Proteomes" id="UP000502004"/>
    </source>
</evidence>
<evidence type="ECO:0000256" key="2">
    <source>
        <dbReference type="ARBA" id="ARBA00022642"/>
    </source>
</evidence>
<reference evidence="12 13" key="1">
    <citation type="submission" date="2019-03" db="EMBL/GenBank/DDBJ databases">
        <title>Complete Genome Sequence of Allofrancisella inopinata Strain SYSU YG23 Isolated from Water-Cooling Systems in China.</title>
        <authorList>
            <person name="Ohrman C."/>
            <person name="Uneklint I."/>
            <person name="Sjodin A."/>
        </authorList>
    </citation>
    <scope>NUCLEOTIDE SEQUENCE [LARGE SCALE GENOMIC DNA]</scope>
    <source>
        <strain evidence="12 13">SYSU YG23</strain>
    </source>
</reference>
<dbReference type="Proteomes" id="UP000502004">
    <property type="component" value="Chromosome"/>
</dbReference>
<dbReference type="CDD" id="cd01569">
    <property type="entry name" value="PBEF_like"/>
    <property type="match status" value="1"/>
</dbReference>
<dbReference type="InterPro" id="IPR016471">
    <property type="entry name" value="Nicotinamide_PRibTrfase"/>
</dbReference>
<dbReference type="Pfam" id="PF04095">
    <property type="entry name" value="NAPRTase"/>
    <property type="match status" value="1"/>
</dbReference>
<dbReference type="PANTHER" id="PTHR43816">
    <property type="entry name" value="NICOTINAMIDE PHOSPHORIBOSYLTRANSFERASE"/>
    <property type="match status" value="1"/>
</dbReference>
<dbReference type="InterPro" id="IPR041529">
    <property type="entry name" value="DUF5598"/>
</dbReference>
<keyword evidence="2" id="KW-0662">Pyridine nucleotide biosynthesis</keyword>
<dbReference type="InterPro" id="IPR013785">
    <property type="entry name" value="Aldolase_TIM"/>
</dbReference>
<dbReference type="GO" id="GO:0009435">
    <property type="term" value="P:NAD+ biosynthetic process"/>
    <property type="evidence" value="ECO:0007669"/>
    <property type="project" value="InterPro"/>
</dbReference>
<feature type="domain" description="Nicotinamide phosphoribosyltransferase N-terminal" evidence="11">
    <location>
        <begin position="5"/>
        <end position="102"/>
    </location>
</feature>
<feature type="binding site" evidence="9">
    <location>
        <position position="367"/>
    </location>
    <ligand>
        <name>beta-nicotinamide D-ribonucleotide</name>
        <dbReference type="ChEBI" id="CHEBI:14649"/>
    </ligand>
</feature>
<evidence type="ECO:0000256" key="3">
    <source>
        <dbReference type="ARBA" id="ARBA00022676"/>
    </source>
</evidence>
<accession>A0AAE6YJ25</accession>
<proteinExistence type="inferred from homology"/>
<sequence>MTHNNILLMTDSYKHSHPFQYPKDTSYLHFYLESRGTNNTDLGHQTKFFGLQYYIKKYLSQPITENMLDEAESVLKVHGLPFQRHGFEKIIKKYNGFLPVRIRAVKEGSVVPVHNVLMTIESTDDELFWLPGFLETLLLKVWYPTTVATISFNIKNLIKKYLLETADSLDKLGFMLHDFGYRGVSSEESAGIGSAAHLTNFLGTDTLAALPFCKQYYYENIAGFSIPASEHSTMTSWGEGDQCEYHAFENMIEQFGDSSMLYACVSDSWDFKQAIKSWVDLKDKVKAKKANLVIRPDSGDAVKNIIYALEELEKGYGSTVNSKGYKVINKVSLIQGDGVNIKLIEEVLSSMKEKGYSAENIAFGMGGALLQGNFESSVNRDSFKFAIKCSAIKRGDKVIGVLKNPSTDPAKKSKKGRLDLIKNTDGKYETIHLDENYQLGQYHPDSQLLTYYENGRITLEQTLAEIRVQDKF</sequence>
<evidence type="ECO:0000256" key="7">
    <source>
        <dbReference type="ARBA" id="ARBA00035036"/>
    </source>
</evidence>
<comment type="catalytic activity">
    <reaction evidence="8">
        <text>beta-nicotinamide D-ribonucleotide + diphosphate = 5-phospho-alpha-D-ribose 1-diphosphate + nicotinamide + H(+)</text>
        <dbReference type="Rhea" id="RHEA:16149"/>
        <dbReference type="ChEBI" id="CHEBI:14649"/>
        <dbReference type="ChEBI" id="CHEBI:15378"/>
        <dbReference type="ChEBI" id="CHEBI:17154"/>
        <dbReference type="ChEBI" id="CHEBI:33019"/>
        <dbReference type="ChEBI" id="CHEBI:58017"/>
        <dbReference type="EC" id="2.4.2.12"/>
    </reaction>
    <physiologicalReaction direction="right-to-left" evidence="8">
        <dbReference type="Rhea" id="RHEA:16151"/>
    </physiologicalReaction>
</comment>
<evidence type="ECO:0000256" key="8">
    <source>
        <dbReference type="ARBA" id="ARBA00047835"/>
    </source>
</evidence>
<feature type="domain" description="Nicotinate/nicotinamide phosphoribosyltransferase" evidence="10">
    <location>
        <begin position="174"/>
        <end position="421"/>
    </location>
</feature>
<evidence type="ECO:0000256" key="4">
    <source>
        <dbReference type="ARBA" id="ARBA00022679"/>
    </source>
</evidence>
<name>A0AAE6YJ25_9GAMM</name>
<evidence type="ECO:0000256" key="5">
    <source>
        <dbReference type="ARBA" id="ARBA00035007"/>
    </source>
</evidence>
<evidence type="ECO:0000259" key="10">
    <source>
        <dbReference type="Pfam" id="PF04095"/>
    </source>
</evidence>
<feature type="binding site" evidence="9">
    <location>
        <position position="182"/>
    </location>
    <ligand>
        <name>diphosphate</name>
        <dbReference type="ChEBI" id="CHEBI:33019"/>
    </ligand>
</feature>
<dbReference type="PANTHER" id="PTHR43816:SF1">
    <property type="entry name" value="NICOTINAMIDE PHOSPHORIBOSYLTRANSFERASE"/>
    <property type="match status" value="1"/>
</dbReference>
<dbReference type="GO" id="GO:0047280">
    <property type="term" value="F:nicotinamide phosphoribosyltransferase activity"/>
    <property type="evidence" value="ECO:0007669"/>
    <property type="project" value="UniProtKB-EC"/>
</dbReference>
<dbReference type="AlphaFoldDB" id="A0AAE6YJ25"/>
<dbReference type="PIRSF" id="PIRSF005943">
    <property type="entry name" value="NMPRT"/>
    <property type="match status" value="1"/>
</dbReference>
<dbReference type="NCBIfam" id="NF006629">
    <property type="entry name" value="PRK09198.1"/>
    <property type="match status" value="1"/>
</dbReference>
<dbReference type="RefSeq" id="WP_133942301.1">
    <property type="nucleotide sequence ID" value="NZ_CP038241.1"/>
</dbReference>
<protein>
    <recommendedName>
        <fullName evidence="7">Nicotinamide phosphoribosyltransferase</fullName>
        <ecNumber evidence="6">2.4.2.12</ecNumber>
    </recommendedName>
</protein>
<evidence type="ECO:0000256" key="1">
    <source>
        <dbReference type="ARBA" id="ARBA00010897"/>
    </source>
</evidence>
<evidence type="ECO:0000256" key="6">
    <source>
        <dbReference type="ARBA" id="ARBA00035024"/>
    </source>
</evidence>
<feature type="binding site" evidence="9">
    <location>
        <begin position="295"/>
        <end position="297"/>
    </location>
    <ligand>
        <name>beta-nicotinamide D-ribonucleotide</name>
        <dbReference type="ChEBI" id="CHEBI:14649"/>
    </ligand>
</feature>
<dbReference type="GO" id="GO:0016874">
    <property type="term" value="F:ligase activity"/>
    <property type="evidence" value="ECO:0007669"/>
    <property type="project" value="UniProtKB-KW"/>
</dbReference>
<keyword evidence="4" id="KW-0808">Transferase</keyword>
<feature type="binding site" evidence="9">
    <location>
        <position position="295"/>
    </location>
    <ligand>
        <name>diphosphate</name>
        <dbReference type="ChEBI" id="CHEBI:33019"/>
    </ligand>
</feature>
<evidence type="ECO:0000313" key="12">
    <source>
        <dbReference type="EMBL" id="QIV96446.1"/>
    </source>
</evidence>
<dbReference type="EMBL" id="CP038241">
    <property type="protein sequence ID" value="QIV96446.1"/>
    <property type="molecule type" value="Genomic_DNA"/>
</dbReference>
<dbReference type="Pfam" id="PF18127">
    <property type="entry name" value="NAMPT_N"/>
    <property type="match status" value="1"/>
</dbReference>
<feature type="binding site" evidence="9">
    <location>
        <position position="231"/>
    </location>
    <ligand>
        <name>diphosphate</name>
        <dbReference type="ChEBI" id="CHEBI:33019"/>
    </ligand>
</feature>
<keyword evidence="12" id="KW-0436">Ligase</keyword>
<keyword evidence="3 12" id="KW-0328">Glycosyltransferase</keyword>